<dbReference type="PANTHER" id="PTHR44196:SF1">
    <property type="entry name" value="DEHYDROGENASE_REDUCTASE SDR FAMILY MEMBER 7B"/>
    <property type="match status" value="1"/>
</dbReference>
<dbReference type="InterPro" id="IPR057326">
    <property type="entry name" value="KR_dom"/>
</dbReference>
<evidence type="ECO:0000256" key="3">
    <source>
        <dbReference type="RuleBase" id="RU000363"/>
    </source>
</evidence>
<organism evidence="5 6">
    <name type="scientific">Pedobacter fastidiosus</name>
    <dbReference type="NCBI Taxonomy" id="2765361"/>
    <lineage>
        <taxon>Bacteria</taxon>
        <taxon>Pseudomonadati</taxon>
        <taxon>Bacteroidota</taxon>
        <taxon>Sphingobacteriia</taxon>
        <taxon>Sphingobacteriales</taxon>
        <taxon>Sphingobacteriaceae</taxon>
        <taxon>Pedobacter</taxon>
    </lineage>
</organism>
<dbReference type="RefSeq" id="WP_187073425.1">
    <property type="nucleotide sequence ID" value="NZ_JACRYL010000032.1"/>
</dbReference>
<dbReference type="PROSITE" id="PS00061">
    <property type="entry name" value="ADH_SHORT"/>
    <property type="match status" value="1"/>
</dbReference>
<gene>
    <name evidence="5" type="ORF">H7U22_21520</name>
</gene>
<dbReference type="Pfam" id="PF00106">
    <property type="entry name" value="adh_short"/>
    <property type="match status" value="1"/>
</dbReference>
<name>A0ABR7KXZ8_9SPHI</name>
<comment type="caution">
    <text evidence="5">The sequence shown here is derived from an EMBL/GenBank/DDBJ whole genome shotgun (WGS) entry which is preliminary data.</text>
</comment>
<dbReference type="PANTHER" id="PTHR44196">
    <property type="entry name" value="DEHYDROGENASE/REDUCTASE SDR FAMILY MEMBER 7B"/>
    <property type="match status" value="1"/>
</dbReference>
<dbReference type="InterPro" id="IPR036291">
    <property type="entry name" value="NAD(P)-bd_dom_sf"/>
</dbReference>
<comment type="similarity">
    <text evidence="1 3">Belongs to the short-chain dehydrogenases/reductases (SDR) family.</text>
</comment>
<dbReference type="PRINTS" id="PR00081">
    <property type="entry name" value="GDHRDH"/>
</dbReference>
<evidence type="ECO:0000313" key="6">
    <source>
        <dbReference type="Proteomes" id="UP000652755"/>
    </source>
</evidence>
<dbReference type="InterPro" id="IPR002347">
    <property type="entry name" value="SDR_fam"/>
</dbReference>
<dbReference type="SUPFAM" id="SSF51735">
    <property type="entry name" value="NAD(P)-binding Rossmann-fold domains"/>
    <property type="match status" value="1"/>
</dbReference>
<sequence length="260" mass="28772">MELKNSTVLVTGGSSGIGLELIRQLIDQGVSTIITTGRDLSRLEQVKKQFPQLHTFQSDVRDTLAISQLYEDVIRQFPQLNIIINNAGVMRDLDLLTTNLDVHEITAEIDINLSGSIKMVQTFLPHLFNQKDAAIINVSSGLAFVPFPASPIYSAAKAGIHAYTRVLRLQLRQTNIKVFELAPPSTETPLLDAFTGLVDSTQNMAVDKMVSIAIEGILNNKMEIKPGASRILKIMSRLAPETILNFLDRTLQKARTKKVH</sequence>
<keyword evidence="6" id="KW-1185">Reference proteome</keyword>
<dbReference type="Gene3D" id="3.40.50.720">
    <property type="entry name" value="NAD(P)-binding Rossmann-like Domain"/>
    <property type="match status" value="1"/>
</dbReference>
<dbReference type="PRINTS" id="PR00080">
    <property type="entry name" value="SDRFAMILY"/>
</dbReference>
<dbReference type="EMBL" id="JACRYL010000032">
    <property type="protein sequence ID" value="MBC6113006.1"/>
    <property type="molecule type" value="Genomic_DNA"/>
</dbReference>
<keyword evidence="2" id="KW-0560">Oxidoreductase</keyword>
<evidence type="ECO:0000313" key="5">
    <source>
        <dbReference type="EMBL" id="MBC6113006.1"/>
    </source>
</evidence>
<feature type="domain" description="Ketoreductase" evidence="4">
    <location>
        <begin position="6"/>
        <end position="188"/>
    </location>
</feature>
<dbReference type="InterPro" id="IPR020904">
    <property type="entry name" value="Sc_DH/Rdtase_CS"/>
</dbReference>
<proteinExistence type="inferred from homology"/>
<accession>A0ABR7KXZ8</accession>
<evidence type="ECO:0000256" key="2">
    <source>
        <dbReference type="ARBA" id="ARBA00023002"/>
    </source>
</evidence>
<reference evidence="5 6" key="1">
    <citation type="submission" date="2020-08" db="EMBL/GenBank/DDBJ databases">
        <authorList>
            <person name="Sun Q."/>
            <person name="Inoue M."/>
        </authorList>
    </citation>
    <scope>NUCLEOTIDE SEQUENCE [LARGE SCALE GENOMIC DNA]</scope>
    <source>
        <strain evidence="5 6">CCM 8938</strain>
    </source>
</reference>
<dbReference type="Proteomes" id="UP000652755">
    <property type="component" value="Unassembled WGS sequence"/>
</dbReference>
<dbReference type="SMART" id="SM00822">
    <property type="entry name" value="PKS_KR"/>
    <property type="match status" value="1"/>
</dbReference>
<evidence type="ECO:0000256" key="1">
    <source>
        <dbReference type="ARBA" id="ARBA00006484"/>
    </source>
</evidence>
<protein>
    <submittedName>
        <fullName evidence="5">SDR family NAD(P)-dependent oxidoreductase</fullName>
    </submittedName>
</protein>
<evidence type="ECO:0000259" key="4">
    <source>
        <dbReference type="SMART" id="SM00822"/>
    </source>
</evidence>